<comment type="catalytic activity">
    <reaction evidence="4">
        <text>a purine D-ribonucleoside + phosphate = a purine nucleobase + alpha-D-ribose 1-phosphate</text>
        <dbReference type="Rhea" id="RHEA:19805"/>
        <dbReference type="ChEBI" id="CHEBI:26386"/>
        <dbReference type="ChEBI" id="CHEBI:43474"/>
        <dbReference type="ChEBI" id="CHEBI:57720"/>
        <dbReference type="ChEBI" id="CHEBI:142355"/>
        <dbReference type="EC" id="2.4.2.1"/>
    </reaction>
</comment>
<comment type="miscellaneous">
    <text evidence="4">Although this enzyme belongs to the family of MTA phosphorylases based on sequence homology, it lacks several conserved amino acids in the substrate binding pocket that confer specificity towards MTA.</text>
</comment>
<dbReference type="FunFam" id="3.40.50.1580:FF:000012">
    <property type="entry name" value="Probable 6-oxopurine nucleoside phosphorylase"/>
    <property type="match status" value="1"/>
</dbReference>
<dbReference type="GO" id="GO:0005829">
    <property type="term" value="C:cytosol"/>
    <property type="evidence" value="ECO:0007669"/>
    <property type="project" value="TreeGrafter"/>
</dbReference>
<evidence type="ECO:0000313" key="6">
    <source>
        <dbReference type="EMBL" id="MBN8661897.1"/>
    </source>
</evidence>
<dbReference type="GO" id="GO:0006166">
    <property type="term" value="P:purine ribonucleoside salvage"/>
    <property type="evidence" value="ECO:0007669"/>
    <property type="project" value="UniProtKB-UniRule"/>
</dbReference>
<feature type="binding site" evidence="4">
    <location>
        <position position="17"/>
    </location>
    <ligand>
        <name>phosphate</name>
        <dbReference type="ChEBI" id="CHEBI:43474"/>
    </ligand>
</feature>
<dbReference type="InterPro" id="IPR010044">
    <property type="entry name" value="MTAP"/>
</dbReference>
<name>A0A8J7PC11_9BACT</name>
<dbReference type="Gene3D" id="3.40.50.1580">
    <property type="entry name" value="Nucleoside phosphorylase domain"/>
    <property type="match status" value="1"/>
</dbReference>
<feature type="binding site" evidence="4">
    <location>
        <position position="189"/>
    </location>
    <ligand>
        <name>phosphate</name>
        <dbReference type="ChEBI" id="CHEBI:43474"/>
    </ligand>
</feature>
<comment type="pathway">
    <text evidence="4">Purine metabolism; purine nucleoside salvage.</text>
</comment>
<comment type="function">
    <text evidence="4">Purine nucleoside phosphorylase involved in purine salvage.</text>
</comment>
<comment type="subunit">
    <text evidence="4">Homohexamer. Dimer of a homotrimer.</text>
</comment>
<sequence length="270" mass="29636">MADGNKALADIGIFGGSGFYKLFDDYEEKMVETPYGAPAAPVAIGKMGGKRVAFLPRHGERHQFPPHKVPYRANVYAMKKLGVSRIISPCAAGSLQPDVKPGEFVVCDQFVDRTSGRTDTFYDGPIATHVSPAELYCPELRGLAVAAGEKSGIKMHKQGTVVVIQGPRFSTKAESRWFTSMGWEVINMTQYPEAFLARELEMCVVNISLITDFDSGLVGNVEPVSHSEVVKVFGQNISKLQSLLKNLISEIPDVREKCDCPDTLKHARIE</sequence>
<dbReference type="Proteomes" id="UP000664277">
    <property type="component" value="Unassembled WGS sequence"/>
</dbReference>
<dbReference type="HAMAP" id="MF_01963">
    <property type="entry name" value="MTAP"/>
    <property type="match status" value="1"/>
</dbReference>
<feature type="binding site" evidence="4">
    <location>
        <position position="188"/>
    </location>
    <ligand>
        <name>substrate</name>
    </ligand>
</feature>
<accession>A0A8J7PC11</accession>
<evidence type="ECO:0000259" key="5">
    <source>
        <dbReference type="Pfam" id="PF01048"/>
    </source>
</evidence>
<dbReference type="GO" id="GO:0019509">
    <property type="term" value="P:L-methionine salvage from methylthioadenosine"/>
    <property type="evidence" value="ECO:0007669"/>
    <property type="project" value="TreeGrafter"/>
</dbReference>
<comment type="similarity">
    <text evidence="4">Belongs to the PNP/MTAP phosphorylase family. MTAP subfamily.</text>
</comment>
<evidence type="ECO:0000256" key="1">
    <source>
        <dbReference type="ARBA" id="ARBA00022676"/>
    </source>
</evidence>
<dbReference type="PANTHER" id="PTHR42679">
    <property type="entry name" value="S-METHYL-5'-THIOADENOSINE PHOSPHORYLASE"/>
    <property type="match status" value="1"/>
</dbReference>
<dbReference type="PANTHER" id="PTHR42679:SF2">
    <property type="entry name" value="S-METHYL-5'-THIOADENOSINE PHOSPHORYLASE"/>
    <property type="match status" value="1"/>
</dbReference>
<dbReference type="EMBL" id="JAFLCK010000027">
    <property type="protein sequence ID" value="MBN8661897.1"/>
    <property type="molecule type" value="Genomic_DNA"/>
</dbReference>
<dbReference type="SUPFAM" id="SSF53167">
    <property type="entry name" value="Purine and uridine phosphorylases"/>
    <property type="match status" value="1"/>
</dbReference>
<comment type="caution">
    <text evidence="4">Lacks conserved residue(s) required for the propagation of feature annotation.</text>
</comment>
<keyword evidence="2 4" id="KW-0808">Transferase</keyword>
<keyword evidence="1 4" id="KW-0328">Glycosyltransferase</keyword>
<evidence type="ECO:0000256" key="3">
    <source>
        <dbReference type="ARBA" id="ARBA00022726"/>
    </source>
</evidence>
<feature type="binding site" evidence="4">
    <location>
        <begin position="57"/>
        <end position="58"/>
    </location>
    <ligand>
        <name>phosphate</name>
        <dbReference type="ChEBI" id="CHEBI:43474"/>
    </ligand>
</feature>
<reference evidence="6" key="1">
    <citation type="submission" date="2021-02" db="EMBL/GenBank/DDBJ databases">
        <title>Genome-Resolved Metagenomics of a Microbial Community Performing Photosynthetic Biological Nutrient Removal.</title>
        <authorList>
            <person name="Mcdaniel E.A."/>
        </authorList>
    </citation>
    <scope>NUCLEOTIDE SEQUENCE</scope>
    <source>
        <strain evidence="6">UWPOB_OBS1</strain>
    </source>
</reference>
<feature type="site" description="Important for substrate specificity" evidence="4">
    <location>
        <position position="170"/>
    </location>
</feature>
<dbReference type="NCBIfam" id="NF005876">
    <property type="entry name" value="PRK07823.1"/>
    <property type="match status" value="1"/>
</dbReference>
<dbReference type="Pfam" id="PF01048">
    <property type="entry name" value="PNP_UDP_1"/>
    <property type="match status" value="1"/>
</dbReference>
<feature type="domain" description="Nucleoside phosphorylase" evidence="5">
    <location>
        <begin position="10"/>
        <end position="248"/>
    </location>
</feature>
<dbReference type="CDD" id="cd09010">
    <property type="entry name" value="MTAP_SsMTAPII_like_MTIP"/>
    <property type="match status" value="1"/>
</dbReference>
<evidence type="ECO:0000256" key="4">
    <source>
        <dbReference type="HAMAP-Rule" id="MF_01963"/>
    </source>
</evidence>
<dbReference type="AlphaFoldDB" id="A0A8J7PC11"/>
<dbReference type="NCBIfam" id="TIGR01694">
    <property type="entry name" value="MTAP"/>
    <property type="match status" value="1"/>
</dbReference>
<gene>
    <name evidence="6" type="ORF">J0M35_16135</name>
</gene>
<dbReference type="InterPro" id="IPR000845">
    <property type="entry name" value="Nucleoside_phosphorylase_d"/>
</dbReference>
<feature type="binding site" evidence="4">
    <location>
        <begin position="212"/>
        <end position="214"/>
    </location>
    <ligand>
        <name>substrate</name>
    </ligand>
</feature>
<protein>
    <recommendedName>
        <fullName evidence="4">Purine nucleoside phosphorylase</fullName>
        <shortName evidence="4">PNP</shortName>
        <ecNumber evidence="4">2.4.2.1</ecNumber>
    </recommendedName>
</protein>
<evidence type="ECO:0000256" key="2">
    <source>
        <dbReference type="ARBA" id="ARBA00022679"/>
    </source>
</evidence>
<dbReference type="GO" id="GO:0017061">
    <property type="term" value="F:S-methyl-5-thioadenosine phosphorylase activity"/>
    <property type="evidence" value="ECO:0007669"/>
    <property type="project" value="InterPro"/>
</dbReference>
<keyword evidence="3 4" id="KW-0660">Purine salvage</keyword>
<dbReference type="EC" id="2.4.2.1" evidence="4"/>
<evidence type="ECO:0000313" key="7">
    <source>
        <dbReference type="Proteomes" id="UP000664277"/>
    </source>
</evidence>
<dbReference type="UniPathway" id="UPA00606"/>
<comment type="caution">
    <text evidence="6">The sequence shown here is derived from an EMBL/GenBank/DDBJ whole genome shotgun (WGS) entry which is preliminary data.</text>
</comment>
<organism evidence="6 7">
    <name type="scientific">Candidatus Obscuribacter phosphatis</name>
    <dbReference type="NCBI Taxonomy" id="1906157"/>
    <lineage>
        <taxon>Bacteria</taxon>
        <taxon>Bacillati</taxon>
        <taxon>Candidatus Melainabacteria</taxon>
        <taxon>Candidatus Obscuribacterales</taxon>
        <taxon>Candidatus Obscuribacteraceae</taxon>
        <taxon>Candidatus Obscuribacter</taxon>
    </lineage>
</organism>
<proteinExistence type="inferred from homology"/>
<dbReference type="InterPro" id="IPR035994">
    <property type="entry name" value="Nucleoside_phosphorylase_sf"/>
</dbReference>
<feature type="site" description="Important for substrate specificity" evidence="4">
    <location>
        <position position="226"/>
    </location>
</feature>